<dbReference type="EMBL" id="CDGJ01000092">
    <property type="protein sequence ID" value="CEJ08716.1"/>
    <property type="molecule type" value="Genomic_DNA"/>
</dbReference>
<evidence type="ECO:0000256" key="5">
    <source>
        <dbReference type="ARBA" id="ARBA00023136"/>
    </source>
</evidence>
<evidence type="ECO:0000256" key="4">
    <source>
        <dbReference type="ARBA" id="ARBA00022989"/>
    </source>
</evidence>
<dbReference type="Proteomes" id="UP000836597">
    <property type="component" value="Chromosome"/>
</dbReference>
<proteinExistence type="predicted"/>
<sequence length="307" mass="33827">MMPRSDTIGKEMAGNMVLKGAGQFFRHLVSGIMKHNIGAYAAVMAFFGFSAMIPLALLLVYGASLFFVQHGVILNFLLNVVESYVPTLPQGKLYLTENITHLALMNDRIGIIGGVGLLWTTLGGFVSLQRILDAIWEVREPRSFLKQYLVGFIMLGVLLFLTLLSSLTSTLSLTHSLGRVGLKAVFLRLDFFQTASYVLFPLLLFLTCYFCFRILPSHQLKNSCLVTGSLISTLGIYLSREAFVWYTGHLGVYEMIYGSLTFIMLFTLWAYIVSIIVLLGAEAAVALNAVLGSGQSGPERTGPEKAR</sequence>
<feature type="transmembrane region" description="Helical" evidence="6">
    <location>
        <begin position="255"/>
        <end position="279"/>
    </location>
</feature>
<keyword evidence="4 6" id="KW-1133">Transmembrane helix</keyword>
<keyword evidence="2" id="KW-1003">Cell membrane</keyword>
<keyword evidence="3 6" id="KW-0812">Transmembrane</keyword>
<evidence type="ECO:0000256" key="3">
    <source>
        <dbReference type="ARBA" id="ARBA00022692"/>
    </source>
</evidence>
<dbReference type="PANTHER" id="PTHR30213:SF0">
    <property type="entry name" value="UPF0761 MEMBRANE PROTEIN YIHY"/>
    <property type="match status" value="1"/>
</dbReference>
<feature type="transmembrane region" description="Helical" evidence="6">
    <location>
        <begin position="148"/>
        <end position="171"/>
    </location>
</feature>
<dbReference type="EMBL" id="LR746496">
    <property type="protein sequence ID" value="CAA7602160.1"/>
    <property type="molecule type" value="Genomic_DNA"/>
</dbReference>
<evidence type="ECO:0000313" key="7">
    <source>
        <dbReference type="EMBL" id="CAA7602160.1"/>
    </source>
</evidence>
<keyword evidence="5 6" id="KW-0472">Membrane</keyword>
<organism evidence="7">
    <name type="scientific">Acididesulfobacillus acetoxydans</name>
    <dbReference type="NCBI Taxonomy" id="1561005"/>
    <lineage>
        <taxon>Bacteria</taxon>
        <taxon>Bacillati</taxon>
        <taxon>Bacillota</taxon>
        <taxon>Clostridia</taxon>
        <taxon>Eubacteriales</taxon>
        <taxon>Peptococcaceae</taxon>
        <taxon>Acididesulfobacillus</taxon>
    </lineage>
</organism>
<gene>
    <name evidence="7" type="ORF">DEACI_2833</name>
    <name evidence="8" type="ORF">DEACI_3195</name>
</gene>
<name>A0A8S0X630_9FIRM</name>
<evidence type="ECO:0000313" key="8">
    <source>
        <dbReference type="EMBL" id="CEJ08716.1"/>
    </source>
</evidence>
<protein>
    <submittedName>
        <fullName evidence="7">Virulence factor BrkB</fullName>
    </submittedName>
</protein>
<dbReference type="Pfam" id="PF03631">
    <property type="entry name" value="Virul_fac_BrkB"/>
    <property type="match status" value="1"/>
</dbReference>
<dbReference type="AlphaFoldDB" id="A0A8S0X630"/>
<accession>A0A8S0X630</accession>
<evidence type="ECO:0000313" key="9">
    <source>
        <dbReference type="Proteomes" id="UP001071230"/>
    </source>
</evidence>
<feature type="transmembrane region" description="Helical" evidence="6">
    <location>
        <begin position="191"/>
        <end position="212"/>
    </location>
</feature>
<keyword evidence="9" id="KW-1185">Reference proteome</keyword>
<dbReference type="NCBIfam" id="TIGR00765">
    <property type="entry name" value="yihY_not_rbn"/>
    <property type="match status" value="1"/>
</dbReference>
<evidence type="ECO:0000256" key="1">
    <source>
        <dbReference type="ARBA" id="ARBA00004651"/>
    </source>
</evidence>
<comment type="subcellular location">
    <subcellularLocation>
        <location evidence="1">Cell membrane</location>
        <topology evidence="1">Multi-pass membrane protein</topology>
    </subcellularLocation>
</comment>
<reference evidence="7" key="2">
    <citation type="submission" date="2020-01" db="EMBL/GenBank/DDBJ databases">
        <authorList>
            <person name="Hornung B."/>
        </authorList>
    </citation>
    <scope>NUCLEOTIDE SEQUENCE</scope>
    <source>
        <strain evidence="7">PacBioINE</strain>
    </source>
</reference>
<dbReference type="KEGG" id="aacx:DEACI_2833"/>
<evidence type="ECO:0000256" key="2">
    <source>
        <dbReference type="ARBA" id="ARBA00022475"/>
    </source>
</evidence>
<dbReference type="PANTHER" id="PTHR30213">
    <property type="entry name" value="INNER MEMBRANE PROTEIN YHJD"/>
    <property type="match status" value="1"/>
</dbReference>
<feature type="transmembrane region" description="Helical" evidence="6">
    <location>
        <begin position="37"/>
        <end position="60"/>
    </location>
</feature>
<dbReference type="GO" id="GO:0005886">
    <property type="term" value="C:plasma membrane"/>
    <property type="evidence" value="ECO:0007669"/>
    <property type="project" value="UniProtKB-SubCell"/>
</dbReference>
<dbReference type="InterPro" id="IPR017039">
    <property type="entry name" value="Virul_fac_BrkB"/>
</dbReference>
<reference evidence="8" key="1">
    <citation type="submission" date="2014-11" db="EMBL/GenBank/DDBJ databases">
        <authorList>
            <person name="Hornung B.V."/>
        </authorList>
    </citation>
    <scope>NUCLEOTIDE SEQUENCE</scope>
    <source>
        <strain evidence="8">INE</strain>
    </source>
</reference>
<dbReference type="RefSeq" id="WP_240985574.1">
    <property type="nucleotide sequence ID" value="NZ_CDGJ01000092.1"/>
</dbReference>
<dbReference type="PIRSF" id="PIRSF035875">
    <property type="entry name" value="RNase_BN"/>
    <property type="match status" value="1"/>
</dbReference>
<dbReference type="Proteomes" id="UP001071230">
    <property type="component" value="Unassembled WGS sequence"/>
</dbReference>
<feature type="transmembrane region" description="Helical" evidence="6">
    <location>
        <begin position="109"/>
        <end position="128"/>
    </location>
</feature>
<evidence type="ECO:0000256" key="6">
    <source>
        <dbReference type="SAM" id="Phobius"/>
    </source>
</evidence>
<feature type="transmembrane region" description="Helical" evidence="6">
    <location>
        <begin position="224"/>
        <end position="243"/>
    </location>
</feature>